<feature type="transmembrane region" description="Helical" evidence="10">
    <location>
        <begin position="34"/>
        <end position="59"/>
    </location>
</feature>
<dbReference type="EMBL" id="MHTW01000004">
    <property type="protein sequence ID" value="OHA67836.1"/>
    <property type="molecule type" value="Genomic_DNA"/>
</dbReference>
<dbReference type="GO" id="GO:0005886">
    <property type="term" value="C:plasma membrane"/>
    <property type="evidence" value="ECO:0007669"/>
    <property type="project" value="UniProtKB-SubCell"/>
</dbReference>
<evidence type="ECO:0000256" key="4">
    <source>
        <dbReference type="ARBA" id="ARBA00022475"/>
    </source>
</evidence>
<comment type="subcellular location">
    <subcellularLocation>
        <location evidence="1">Cell membrane</location>
        <topology evidence="1">Multi-pass membrane protein</topology>
    </subcellularLocation>
</comment>
<keyword evidence="7" id="KW-0378">Hydrolase</keyword>
<dbReference type="GO" id="GO:0006508">
    <property type="term" value="P:proteolysis"/>
    <property type="evidence" value="ECO:0007669"/>
    <property type="project" value="UniProtKB-KW"/>
</dbReference>
<feature type="transmembrane region" description="Helical" evidence="10">
    <location>
        <begin position="6"/>
        <end position="22"/>
    </location>
</feature>
<evidence type="ECO:0000256" key="10">
    <source>
        <dbReference type="SAM" id="Phobius"/>
    </source>
</evidence>
<dbReference type="PANTHER" id="PTHR36844">
    <property type="entry name" value="PROTEASE PRSW"/>
    <property type="match status" value="1"/>
</dbReference>
<keyword evidence="4" id="KW-1003">Cell membrane</keyword>
<keyword evidence="5" id="KW-0645">Protease</keyword>
<comment type="similarity">
    <text evidence="2">Belongs to the protease PrsW family.</text>
</comment>
<evidence type="ECO:0000256" key="6">
    <source>
        <dbReference type="ARBA" id="ARBA00022692"/>
    </source>
</evidence>
<proteinExistence type="inferred from homology"/>
<dbReference type="PANTHER" id="PTHR36844:SF1">
    <property type="entry name" value="PROTEASE PRSW"/>
    <property type="match status" value="1"/>
</dbReference>
<sequence length="241" mass="27307">MNYPLFLFFGLAPSIVWLLFYLRKDSHPEPKRFIGKVFLWGMLFTIPAIAIELFLKSFIFNIPVQYEIQLALYFFFGVALVEEWLKYIVVRAFVFYKAQLNEAVDVMIYMVASAMGFAALENIFLLSGLGPFSPLSNIMALSAIRLVGATLLHALASGFFGYFLARAFLEPKKGFAYFAAGLLASSLLHALFNFAILELEGTARILLPLALLTGLAVIVSFFFEKLKRLTTQRRWHPFSKN</sequence>
<name>A0A1G2R4S7_9BACT</name>
<evidence type="ECO:0000256" key="8">
    <source>
        <dbReference type="ARBA" id="ARBA00022989"/>
    </source>
</evidence>
<evidence type="ECO:0000256" key="1">
    <source>
        <dbReference type="ARBA" id="ARBA00004651"/>
    </source>
</evidence>
<dbReference type="PIRSF" id="PIRSF016933">
    <property type="entry name" value="PrsW"/>
    <property type="match status" value="1"/>
</dbReference>
<dbReference type="InterPro" id="IPR023596">
    <property type="entry name" value="Peptidase_PrsW_arch/bac"/>
</dbReference>
<comment type="caution">
    <text evidence="11">The sequence shown here is derived from an EMBL/GenBank/DDBJ whole genome shotgun (WGS) entry which is preliminary data.</text>
</comment>
<evidence type="ECO:0000313" key="11">
    <source>
        <dbReference type="EMBL" id="OHA67836.1"/>
    </source>
</evidence>
<dbReference type="AlphaFoldDB" id="A0A1G2R4S7"/>
<feature type="transmembrane region" description="Helical" evidence="10">
    <location>
        <begin position="71"/>
        <end position="94"/>
    </location>
</feature>
<dbReference type="Proteomes" id="UP000176901">
    <property type="component" value="Unassembled WGS sequence"/>
</dbReference>
<evidence type="ECO:0000313" key="12">
    <source>
        <dbReference type="Proteomes" id="UP000176901"/>
    </source>
</evidence>
<dbReference type="Pfam" id="PF13367">
    <property type="entry name" value="PrsW-protease"/>
    <property type="match status" value="1"/>
</dbReference>
<feature type="transmembrane region" description="Helical" evidence="10">
    <location>
        <begin position="203"/>
        <end position="223"/>
    </location>
</feature>
<reference evidence="11 12" key="1">
    <citation type="journal article" date="2016" name="Nat. Commun.">
        <title>Thousands of microbial genomes shed light on interconnected biogeochemical processes in an aquifer system.</title>
        <authorList>
            <person name="Anantharaman K."/>
            <person name="Brown C.T."/>
            <person name="Hug L.A."/>
            <person name="Sharon I."/>
            <person name="Castelle C.J."/>
            <person name="Probst A.J."/>
            <person name="Thomas B.C."/>
            <person name="Singh A."/>
            <person name="Wilkins M.J."/>
            <person name="Karaoz U."/>
            <person name="Brodie E.L."/>
            <person name="Williams K.H."/>
            <person name="Hubbard S.S."/>
            <person name="Banfield J.F."/>
        </authorList>
    </citation>
    <scope>NUCLEOTIDE SEQUENCE [LARGE SCALE GENOMIC DNA]</scope>
</reference>
<keyword evidence="9 10" id="KW-0472">Membrane</keyword>
<organism evidence="11 12">
    <name type="scientific">Candidatus Wildermuthbacteria bacterium RIFCSPHIGHO2_02_FULL_47_12</name>
    <dbReference type="NCBI Taxonomy" id="1802451"/>
    <lineage>
        <taxon>Bacteria</taxon>
        <taxon>Candidatus Wildermuthiibacteriota</taxon>
    </lineage>
</organism>
<feature type="transmembrane region" description="Helical" evidence="10">
    <location>
        <begin position="106"/>
        <end position="126"/>
    </location>
</feature>
<evidence type="ECO:0000256" key="9">
    <source>
        <dbReference type="ARBA" id="ARBA00023136"/>
    </source>
</evidence>
<feature type="transmembrane region" description="Helical" evidence="10">
    <location>
        <begin position="138"/>
        <end position="163"/>
    </location>
</feature>
<keyword evidence="6 10" id="KW-0812">Transmembrane</keyword>
<protein>
    <recommendedName>
        <fullName evidence="3">Protease PrsW</fullName>
    </recommendedName>
</protein>
<keyword evidence="8 10" id="KW-1133">Transmembrane helix</keyword>
<accession>A0A1G2R4S7</accession>
<evidence type="ECO:0000256" key="2">
    <source>
        <dbReference type="ARBA" id="ARBA00009165"/>
    </source>
</evidence>
<dbReference type="STRING" id="1802451.A3C82_01500"/>
<evidence type="ECO:0000256" key="7">
    <source>
        <dbReference type="ARBA" id="ARBA00022801"/>
    </source>
</evidence>
<dbReference type="InterPro" id="IPR026898">
    <property type="entry name" value="PrsW"/>
</dbReference>
<gene>
    <name evidence="11" type="ORF">A3C82_01500</name>
</gene>
<dbReference type="GO" id="GO:0008233">
    <property type="term" value="F:peptidase activity"/>
    <property type="evidence" value="ECO:0007669"/>
    <property type="project" value="UniProtKB-KW"/>
</dbReference>
<evidence type="ECO:0000256" key="5">
    <source>
        <dbReference type="ARBA" id="ARBA00022670"/>
    </source>
</evidence>
<evidence type="ECO:0000256" key="3">
    <source>
        <dbReference type="ARBA" id="ARBA00018997"/>
    </source>
</evidence>
<feature type="transmembrane region" description="Helical" evidence="10">
    <location>
        <begin position="175"/>
        <end position="197"/>
    </location>
</feature>